<comment type="cofactor">
    <cofactor evidence="1">
        <name>FAD</name>
        <dbReference type="ChEBI" id="CHEBI:57692"/>
    </cofactor>
</comment>
<dbReference type="PANTHER" id="PTHR43314">
    <property type="match status" value="1"/>
</dbReference>
<dbReference type="Gene3D" id="3.40.50.80">
    <property type="entry name" value="Nucleotide-binding domain of ferredoxin-NADP reductase (FNR) module"/>
    <property type="match status" value="1"/>
</dbReference>
<dbReference type="InterPro" id="IPR039261">
    <property type="entry name" value="FNR_nucleotide-bd"/>
</dbReference>
<evidence type="ECO:0000256" key="8">
    <source>
        <dbReference type="ARBA" id="ARBA00022738"/>
    </source>
</evidence>
<comment type="subcellular location">
    <subcellularLocation>
        <location evidence="2">Cellular thylakoid membrane</location>
        <topology evidence="2">Peripheral membrane protein</topology>
        <orientation evidence="2">Cytoplasmic side</orientation>
    </subcellularLocation>
</comment>
<dbReference type="CDD" id="cd06208">
    <property type="entry name" value="CYPOR_like_FNR"/>
    <property type="match status" value="1"/>
</dbReference>
<feature type="domain" description="FAD-binding FR-type" evidence="17">
    <location>
        <begin position="117"/>
        <end position="241"/>
    </location>
</feature>
<keyword evidence="9 15" id="KW-0274">FAD</keyword>
<organism evidence="18 19">
    <name type="scientific">Acaryochloris marina (strain MBIC 11017)</name>
    <dbReference type="NCBI Taxonomy" id="329726"/>
    <lineage>
        <taxon>Bacteria</taxon>
        <taxon>Bacillati</taxon>
        <taxon>Cyanobacteriota</taxon>
        <taxon>Cyanophyceae</taxon>
        <taxon>Acaryochloridales</taxon>
        <taxon>Acaryochloridaceae</taxon>
        <taxon>Acaryochloris</taxon>
    </lineage>
</organism>
<reference evidence="18 19" key="1">
    <citation type="journal article" date="2008" name="Proc. Natl. Acad. Sci. U.S.A.">
        <title>Niche adaptation and genome expansion in the chlorophyll d-producing cyanobacterium Acaryochloris marina.</title>
        <authorList>
            <person name="Swingley W.D."/>
            <person name="Chen M."/>
            <person name="Cheung P.C."/>
            <person name="Conrad A.L."/>
            <person name="Dejesa L.C."/>
            <person name="Hao J."/>
            <person name="Honchak B.M."/>
            <person name="Karbach L.E."/>
            <person name="Kurdoglu A."/>
            <person name="Lahiri S."/>
            <person name="Mastrian S.D."/>
            <person name="Miyashita H."/>
            <person name="Page L."/>
            <person name="Ramakrishna P."/>
            <person name="Satoh S."/>
            <person name="Sattley W.M."/>
            <person name="Shimada Y."/>
            <person name="Taylor H.L."/>
            <person name="Tomo T."/>
            <person name="Tsuchiya T."/>
            <person name="Wang Z.T."/>
            <person name="Raymond J."/>
            <person name="Mimuro M."/>
            <person name="Blankenship R.E."/>
            <person name="Touchman J.W."/>
        </authorList>
    </citation>
    <scope>NUCLEOTIDE SEQUENCE [LARGE SCALE GENOMIC DNA]</scope>
    <source>
        <strain evidence="19">MBIC 11017</strain>
    </source>
</reference>
<dbReference type="PROSITE" id="PS51384">
    <property type="entry name" value="FAD_FR"/>
    <property type="match status" value="1"/>
</dbReference>
<evidence type="ECO:0000256" key="5">
    <source>
        <dbReference type="ARBA" id="ARBA00013903"/>
    </source>
</evidence>
<keyword evidence="13" id="KW-0472">Membrane</keyword>
<accession>B0C0B2</accession>
<keyword evidence="10 15" id="KW-0521">NADP</keyword>
<dbReference type="SUPFAM" id="SSF63380">
    <property type="entry name" value="Riboflavin synthase domain-like"/>
    <property type="match status" value="1"/>
</dbReference>
<dbReference type="InterPro" id="IPR015701">
    <property type="entry name" value="FNR"/>
</dbReference>
<dbReference type="eggNOG" id="COG0369">
    <property type="taxonomic scope" value="Bacteria"/>
</dbReference>
<dbReference type="GO" id="GO:0004324">
    <property type="term" value="F:ferredoxin-NADP+ reductase activity"/>
    <property type="evidence" value="ECO:0007669"/>
    <property type="project" value="UniProtKB-EC"/>
</dbReference>
<dbReference type="InterPro" id="IPR035442">
    <property type="entry name" value="FNR_plant_Cyanobacteria"/>
</dbReference>
<dbReference type="PRINTS" id="PR00371">
    <property type="entry name" value="FPNCR"/>
</dbReference>
<evidence type="ECO:0000259" key="17">
    <source>
        <dbReference type="PROSITE" id="PS51384"/>
    </source>
</evidence>
<evidence type="ECO:0000256" key="15">
    <source>
        <dbReference type="PIRNR" id="PIRNR000361"/>
    </source>
</evidence>
<feature type="binding site" evidence="16">
    <location>
        <begin position="376"/>
        <end position="377"/>
    </location>
    <ligand>
        <name>NADP(+)</name>
        <dbReference type="ChEBI" id="CHEBI:58349"/>
    </ligand>
</feature>
<dbReference type="GO" id="GO:0030089">
    <property type="term" value="C:phycobilisome"/>
    <property type="evidence" value="ECO:0007669"/>
    <property type="project" value="UniProtKB-KW"/>
</dbReference>
<keyword evidence="12" id="KW-0793">Thylakoid</keyword>
<feature type="binding site" evidence="16">
    <location>
        <begin position="337"/>
        <end position="338"/>
    </location>
    <ligand>
        <name>NADP(+)</name>
        <dbReference type="ChEBI" id="CHEBI:58349"/>
    </ligand>
</feature>
<keyword evidence="11 15" id="KW-0560">Oxidoreductase</keyword>
<name>B0C0B2_ACAM1</name>
<comment type="similarity">
    <text evidence="3 15">Belongs to the ferredoxin--NADP reductase type 1 family.</text>
</comment>
<dbReference type="InterPro" id="IPR017927">
    <property type="entry name" value="FAD-bd_FR_type"/>
</dbReference>
<keyword evidence="6" id="KW-0042">Antenna complex</keyword>
<dbReference type="FunFam" id="3.40.50.80:FF:000008">
    <property type="entry name" value="Ferredoxin--NADP reductase, chloroplastic"/>
    <property type="match status" value="1"/>
</dbReference>
<evidence type="ECO:0000256" key="16">
    <source>
        <dbReference type="PIRSR" id="PIRSR000361-1"/>
    </source>
</evidence>
<feature type="binding site" evidence="16">
    <location>
        <position position="179"/>
    </location>
    <ligand>
        <name>NADP(+)</name>
        <dbReference type="ChEBI" id="CHEBI:58349"/>
    </ligand>
</feature>
<evidence type="ECO:0000256" key="10">
    <source>
        <dbReference type="ARBA" id="ARBA00022857"/>
    </source>
</evidence>
<dbReference type="InterPro" id="IPR017938">
    <property type="entry name" value="Riboflavin_synthase-like_b-brl"/>
</dbReference>
<feature type="binding site" evidence="16">
    <location>
        <position position="199"/>
    </location>
    <ligand>
        <name>NADP(+)</name>
        <dbReference type="ChEBI" id="CHEBI:58349"/>
    </ligand>
</feature>
<evidence type="ECO:0000313" key="18">
    <source>
        <dbReference type="EMBL" id="ABW29604.1"/>
    </source>
</evidence>
<dbReference type="Proteomes" id="UP000000268">
    <property type="component" value="Chromosome"/>
</dbReference>
<dbReference type="PIRSF" id="PIRSF501178">
    <property type="entry name" value="FNR-PetH"/>
    <property type="match status" value="1"/>
</dbReference>
<evidence type="ECO:0000256" key="12">
    <source>
        <dbReference type="ARBA" id="ARBA00023078"/>
    </source>
</evidence>
<proteinExistence type="inferred from homology"/>
<dbReference type="PIRSF" id="PIRSF000361">
    <property type="entry name" value="Frd-NADP+_RD"/>
    <property type="match status" value="1"/>
</dbReference>
<dbReference type="Gene3D" id="2.40.30.10">
    <property type="entry name" value="Translation factors"/>
    <property type="match status" value="1"/>
</dbReference>
<evidence type="ECO:0000256" key="1">
    <source>
        <dbReference type="ARBA" id="ARBA00001974"/>
    </source>
</evidence>
<dbReference type="AlphaFoldDB" id="B0C0B2"/>
<evidence type="ECO:0000313" key="19">
    <source>
        <dbReference type="Proteomes" id="UP000000268"/>
    </source>
</evidence>
<evidence type="ECO:0000256" key="13">
    <source>
        <dbReference type="ARBA" id="ARBA00023136"/>
    </source>
</evidence>
<dbReference type="STRING" id="329726.AM1_4630"/>
<gene>
    <name evidence="18" type="primary">petH</name>
    <name evidence="18" type="ordered locus">AM1_4630</name>
</gene>
<evidence type="ECO:0000256" key="9">
    <source>
        <dbReference type="ARBA" id="ARBA00022827"/>
    </source>
</evidence>
<dbReference type="HOGENOM" id="CLU_053066_0_0_3"/>
<dbReference type="EC" id="1.18.1.2" evidence="4 15"/>
<evidence type="ECO:0000256" key="7">
    <source>
        <dbReference type="ARBA" id="ARBA00022630"/>
    </source>
</evidence>
<evidence type="ECO:0000256" key="4">
    <source>
        <dbReference type="ARBA" id="ARBA00013223"/>
    </source>
</evidence>
<dbReference type="EMBL" id="CP000828">
    <property type="protein sequence ID" value="ABW29604.1"/>
    <property type="molecule type" value="Genomic_DNA"/>
</dbReference>
<comment type="catalytic activity">
    <reaction evidence="14 15">
        <text>2 reduced [2Fe-2S]-[ferredoxin] + NADP(+) + H(+) = 2 oxidized [2Fe-2S]-[ferredoxin] + NADPH</text>
        <dbReference type="Rhea" id="RHEA:20125"/>
        <dbReference type="Rhea" id="RHEA-COMP:10000"/>
        <dbReference type="Rhea" id="RHEA-COMP:10001"/>
        <dbReference type="ChEBI" id="CHEBI:15378"/>
        <dbReference type="ChEBI" id="CHEBI:33737"/>
        <dbReference type="ChEBI" id="CHEBI:33738"/>
        <dbReference type="ChEBI" id="CHEBI:57783"/>
        <dbReference type="ChEBI" id="CHEBI:58349"/>
        <dbReference type="EC" id="1.18.1.2"/>
    </reaction>
</comment>
<dbReference type="Pfam" id="PF00175">
    <property type="entry name" value="NAD_binding_1"/>
    <property type="match status" value="1"/>
</dbReference>
<dbReference type="KEGG" id="amr:AM1_4630"/>
<sequence length="417" mass="46061">MAILAEFNQTLKKYGVSNARVVEFTLSDQEMPEMEGLSCNFSCWVSPSNLTCGIKCEFEASGTTGAKPAAIATPTAKKAEKAKLLAAAAAAPTKSAAPAAKKAKKKSDVPINIYRPNKPFVGKCISNEELVGPGGIGTCRHLIFDISAGDLKYVEGQSIGIIADGTDDKGKPHKIRLYSIASAHRGDYLDDKTVSLCVRQLEYPDPDTGKTVYGVCSSFLCNLKPGDDVKITGPVGKEMLLPDDPNANIIMLGTGTGIAPFRSFLWHLFKENEDANANPFWLPKLLGWVKPSDKPKFNGKTWLIFGVATTPNILYNKDLEDLQRRYPDNFRLTKAISREQKNPEGGRMYIQHRVAEHAEELWQMIQQENTHTYICGLKGMEKGIDEALSAVASKDGVNWSDYQREMKKAHRWHVETY</sequence>
<evidence type="ECO:0000256" key="11">
    <source>
        <dbReference type="ARBA" id="ARBA00023002"/>
    </source>
</evidence>
<evidence type="ECO:0000256" key="3">
    <source>
        <dbReference type="ARBA" id="ARBA00008312"/>
    </source>
</evidence>
<keyword evidence="7 15" id="KW-0285">Flavoprotein</keyword>
<dbReference type="InterPro" id="IPR001433">
    <property type="entry name" value="OxRdtase_FAD/NAD-bd"/>
</dbReference>
<dbReference type="SUPFAM" id="SSF52343">
    <property type="entry name" value="Ferredoxin reductase-like, C-terminal NADP-linked domain"/>
    <property type="match status" value="1"/>
</dbReference>
<evidence type="ECO:0000256" key="6">
    <source>
        <dbReference type="ARBA" id="ARBA00022549"/>
    </source>
</evidence>
<dbReference type="InterPro" id="IPR001709">
    <property type="entry name" value="Flavoprot_Pyr_Nucl_cyt_Rdtase"/>
</dbReference>
<feature type="binding site" evidence="16">
    <location>
        <position position="256"/>
    </location>
    <ligand>
        <name>NADP(+)</name>
        <dbReference type="ChEBI" id="CHEBI:58349"/>
    </ligand>
</feature>
<evidence type="ECO:0000256" key="2">
    <source>
        <dbReference type="ARBA" id="ARBA00004445"/>
    </source>
</evidence>
<dbReference type="GO" id="GO:0031676">
    <property type="term" value="C:plasma membrane-derived thylakoid membrane"/>
    <property type="evidence" value="ECO:0007669"/>
    <property type="project" value="UniProtKB-SubCell"/>
</dbReference>
<feature type="binding site" evidence="16">
    <location>
        <position position="415"/>
    </location>
    <ligand>
        <name>NADP(+)</name>
        <dbReference type="ChEBI" id="CHEBI:58349"/>
    </ligand>
</feature>
<evidence type="ECO:0000256" key="14">
    <source>
        <dbReference type="ARBA" id="ARBA00047776"/>
    </source>
</evidence>
<keyword evidence="8" id="KW-0605">Phycobilisome</keyword>
<protein>
    <recommendedName>
        <fullName evidence="5 15">Ferredoxin--NADP reductase</fullName>
        <shortName evidence="15">FNR</shortName>
        <ecNumber evidence="4 15">1.18.1.2</ecNumber>
    </recommendedName>
</protein>
<keyword evidence="19" id="KW-1185">Reference proteome</keyword>